<reference evidence="2 3" key="1">
    <citation type="submission" date="2017-06" db="EMBL/GenBank/DDBJ databases">
        <title>Novel microbial phyla capable of carbon fixation and sulfur reduction in deep-sea sediments.</title>
        <authorList>
            <person name="Huang J."/>
            <person name="Baker B."/>
            <person name="Wang Y."/>
        </authorList>
    </citation>
    <scope>NUCLEOTIDE SEQUENCE [LARGE SCALE GENOMIC DNA]</scope>
    <source>
        <strain evidence="2">B3_LCP</strain>
    </source>
</reference>
<dbReference type="AlphaFoldDB" id="A0A532V1W9"/>
<dbReference type="NCBIfam" id="TIGR04183">
    <property type="entry name" value="Por_Secre_tail"/>
    <property type="match status" value="1"/>
</dbReference>
<sequence>MFGGGIYADSCSVHLVNNTISQNVSEVMEPESRGGGIFAKPTADYYGENNIIYDNDAFGDPEYSGTAALNYSCCATTLSGTDNITDDPLFVDPSVDDFNLQELSPCIDTGDPLSPYDPDGTRVDMGALYYDQSAGVIISQIDHPFEFRLEPAYPNPFNPVTNIAFSLPIAGDVILGVYNIQGSQVATLLDEWQNAGRHDVTFVANNLSSGLYIVRLQAGEFHTSQKIVLMK</sequence>
<organism evidence="2 3">
    <name type="scientific">candidate division LCP-89 bacterium B3_LCP</name>
    <dbReference type="NCBI Taxonomy" id="2012998"/>
    <lineage>
        <taxon>Bacteria</taxon>
        <taxon>Pseudomonadati</taxon>
        <taxon>Bacteria division LCP-89</taxon>
    </lineage>
</organism>
<accession>A0A532V1W9</accession>
<feature type="domain" description="Secretion system C-terminal sorting" evidence="1">
    <location>
        <begin position="153"/>
        <end position="228"/>
    </location>
</feature>
<dbReference type="EMBL" id="NJBN01000003">
    <property type="protein sequence ID" value="TKJ41224.1"/>
    <property type="molecule type" value="Genomic_DNA"/>
</dbReference>
<dbReference type="InterPro" id="IPR011050">
    <property type="entry name" value="Pectin_lyase_fold/virulence"/>
</dbReference>
<dbReference type="SUPFAM" id="SSF51126">
    <property type="entry name" value="Pectin lyase-like"/>
    <property type="match status" value="1"/>
</dbReference>
<dbReference type="Gene3D" id="2.160.20.10">
    <property type="entry name" value="Single-stranded right-handed beta-helix, Pectin lyase-like"/>
    <property type="match status" value="1"/>
</dbReference>
<evidence type="ECO:0000313" key="2">
    <source>
        <dbReference type="EMBL" id="TKJ41224.1"/>
    </source>
</evidence>
<dbReference type="Gene3D" id="2.60.40.4070">
    <property type="match status" value="1"/>
</dbReference>
<evidence type="ECO:0000313" key="3">
    <source>
        <dbReference type="Proteomes" id="UP000319619"/>
    </source>
</evidence>
<dbReference type="Pfam" id="PF18962">
    <property type="entry name" value="Por_Secre_tail"/>
    <property type="match status" value="1"/>
</dbReference>
<gene>
    <name evidence="2" type="ORF">CEE37_06045</name>
</gene>
<dbReference type="InterPro" id="IPR026444">
    <property type="entry name" value="Secre_tail"/>
</dbReference>
<proteinExistence type="predicted"/>
<protein>
    <recommendedName>
        <fullName evidence="1">Secretion system C-terminal sorting domain-containing protein</fullName>
    </recommendedName>
</protein>
<evidence type="ECO:0000259" key="1">
    <source>
        <dbReference type="Pfam" id="PF18962"/>
    </source>
</evidence>
<comment type="caution">
    <text evidence="2">The sequence shown here is derived from an EMBL/GenBank/DDBJ whole genome shotgun (WGS) entry which is preliminary data.</text>
</comment>
<dbReference type="Proteomes" id="UP000319619">
    <property type="component" value="Unassembled WGS sequence"/>
</dbReference>
<dbReference type="InterPro" id="IPR012334">
    <property type="entry name" value="Pectin_lyas_fold"/>
</dbReference>
<name>A0A532V1W9_UNCL8</name>